<feature type="region of interest" description="Disordered" evidence="1">
    <location>
        <begin position="48"/>
        <end position="84"/>
    </location>
</feature>
<proteinExistence type="predicted"/>
<organism evidence="2">
    <name type="scientific">Tetraodon nigroviridis</name>
    <name type="common">Spotted green pufferfish</name>
    <name type="synonym">Chelonodon nigroviridis</name>
    <dbReference type="NCBI Taxonomy" id="99883"/>
    <lineage>
        <taxon>Eukaryota</taxon>
        <taxon>Metazoa</taxon>
        <taxon>Chordata</taxon>
        <taxon>Craniata</taxon>
        <taxon>Vertebrata</taxon>
        <taxon>Euteleostomi</taxon>
        <taxon>Actinopterygii</taxon>
        <taxon>Neopterygii</taxon>
        <taxon>Teleostei</taxon>
        <taxon>Neoteleostei</taxon>
        <taxon>Acanthomorphata</taxon>
        <taxon>Eupercaria</taxon>
        <taxon>Tetraodontiformes</taxon>
        <taxon>Tetradontoidea</taxon>
        <taxon>Tetraodontidae</taxon>
        <taxon>Tetraodon</taxon>
    </lineage>
</organism>
<protein>
    <submittedName>
        <fullName evidence="2">(spotted green pufferfish) hypothetical protein</fullName>
    </submittedName>
</protein>
<reference evidence="2" key="2">
    <citation type="submission" date="2004-02" db="EMBL/GenBank/DDBJ databases">
        <authorList>
            <consortium name="Genoscope"/>
            <consortium name="Whitehead Institute Centre for Genome Research"/>
        </authorList>
    </citation>
    <scope>NUCLEOTIDE SEQUENCE</scope>
</reference>
<comment type="caution">
    <text evidence="2">The sequence shown here is derived from an EMBL/GenBank/DDBJ whole genome shotgun (WGS) entry which is preliminary data.</text>
</comment>
<evidence type="ECO:0000313" key="2">
    <source>
        <dbReference type="EMBL" id="CAG03299.1"/>
    </source>
</evidence>
<feature type="region of interest" description="Disordered" evidence="1">
    <location>
        <begin position="1"/>
        <end position="34"/>
    </location>
</feature>
<name>Q4S7T3_TETNG</name>
<reference evidence="2" key="1">
    <citation type="journal article" date="2004" name="Nature">
        <title>Genome duplication in the teleost fish Tetraodon nigroviridis reveals the early vertebrate proto-karyotype.</title>
        <authorList>
            <person name="Jaillon O."/>
            <person name="Aury J.-M."/>
            <person name="Brunet F."/>
            <person name="Petit J.-L."/>
            <person name="Stange-Thomann N."/>
            <person name="Mauceli E."/>
            <person name="Bouneau L."/>
            <person name="Fischer C."/>
            <person name="Ozouf-Costaz C."/>
            <person name="Bernot A."/>
            <person name="Nicaud S."/>
            <person name="Jaffe D."/>
            <person name="Fisher S."/>
            <person name="Lutfalla G."/>
            <person name="Dossat C."/>
            <person name="Segurens B."/>
            <person name="Dasilva C."/>
            <person name="Salanoubat M."/>
            <person name="Levy M."/>
            <person name="Boudet N."/>
            <person name="Castellano S."/>
            <person name="Anthouard V."/>
            <person name="Jubin C."/>
            <person name="Castelli V."/>
            <person name="Katinka M."/>
            <person name="Vacherie B."/>
            <person name="Biemont C."/>
            <person name="Skalli Z."/>
            <person name="Cattolico L."/>
            <person name="Poulain J."/>
            <person name="De Berardinis V."/>
            <person name="Cruaud C."/>
            <person name="Duprat S."/>
            <person name="Brottier P."/>
            <person name="Coutanceau J.-P."/>
            <person name="Gouzy J."/>
            <person name="Parra G."/>
            <person name="Lardier G."/>
            <person name="Chapple C."/>
            <person name="McKernan K.J."/>
            <person name="McEwan P."/>
            <person name="Bosak S."/>
            <person name="Kellis M."/>
            <person name="Volff J.-N."/>
            <person name="Guigo R."/>
            <person name="Zody M.C."/>
            <person name="Mesirov J."/>
            <person name="Lindblad-Toh K."/>
            <person name="Birren B."/>
            <person name="Nusbaum C."/>
            <person name="Kahn D."/>
            <person name="Robinson-Rechavi M."/>
            <person name="Laudet V."/>
            <person name="Schachter V."/>
            <person name="Quetier F."/>
            <person name="Saurin W."/>
            <person name="Scarpelli C."/>
            <person name="Wincker P."/>
            <person name="Lander E.S."/>
            <person name="Weissenbach J."/>
            <person name="Roest Crollius H."/>
        </authorList>
    </citation>
    <scope>NUCLEOTIDE SEQUENCE [LARGE SCALE GENOMIC DNA]</scope>
</reference>
<dbReference type="AlphaFoldDB" id="Q4S7T3"/>
<sequence>MTGEEEERLVDPTAAAEPGDSMIARQEEEEEEEEILAAWKSMTWALQQRPLGEPSAPGPPQSFLSRQRQAAKARRSLGPQPEPR</sequence>
<evidence type="ECO:0000256" key="1">
    <source>
        <dbReference type="SAM" id="MobiDB-lite"/>
    </source>
</evidence>
<dbReference type="KEGG" id="tng:GSTEN00022643G001"/>
<gene>
    <name evidence="2" type="ORF">GSTENG00022643001</name>
</gene>
<dbReference type="EMBL" id="CAAE01014712">
    <property type="protein sequence ID" value="CAG03299.1"/>
    <property type="molecule type" value="Genomic_DNA"/>
</dbReference>
<accession>Q4S7T3</accession>